<evidence type="ECO:0000313" key="8">
    <source>
        <dbReference type="EMBL" id="CAB4134765.1"/>
    </source>
</evidence>
<evidence type="ECO:0000313" key="9">
    <source>
        <dbReference type="EMBL" id="CAB4174333.1"/>
    </source>
</evidence>
<dbReference type="CDD" id="cd01427">
    <property type="entry name" value="HAD_like"/>
    <property type="match status" value="1"/>
</dbReference>
<organism evidence="10">
    <name type="scientific">uncultured Caudovirales phage</name>
    <dbReference type="NCBI Taxonomy" id="2100421"/>
    <lineage>
        <taxon>Viruses</taxon>
        <taxon>Duplodnaviria</taxon>
        <taxon>Heunggongvirae</taxon>
        <taxon>Uroviricota</taxon>
        <taxon>Caudoviricetes</taxon>
        <taxon>Peduoviridae</taxon>
        <taxon>Maltschvirus</taxon>
        <taxon>Maltschvirus maltsch</taxon>
    </lineage>
</organism>
<keyword evidence="2 10" id="KW-0645">Protease</keyword>
<dbReference type="InterPro" id="IPR036412">
    <property type="entry name" value="HAD-like_sf"/>
</dbReference>
<protein>
    <submittedName>
        <fullName evidence="10">Prohead protease</fullName>
    </submittedName>
</protein>
<gene>
    <name evidence="10" type="ORF">UFOVP1231_3</name>
    <name evidence="8" type="ORF">UFOVP283_12</name>
    <name evidence="9" type="ORF">UFOVP957_36</name>
</gene>
<evidence type="ECO:0000256" key="5">
    <source>
        <dbReference type="ARBA" id="ARBA00022950"/>
    </source>
</evidence>
<keyword evidence="6" id="KW-1273">Viral capsid maturation</keyword>
<keyword evidence="5" id="KW-0118">Viral capsid assembly</keyword>
<evidence type="ECO:0000256" key="1">
    <source>
        <dbReference type="ARBA" id="ARBA00022612"/>
    </source>
</evidence>
<dbReference type="SUPFAM" id="SSF56784">
    <property type="entry name" value="HAD-like"/>
    <property type="match status" value="1"/>
</dbReference>
<dbReference type="GO" id="GO:0046797">
    <property type="term" value="P:viral procapsid maturation"/>
    <property type="evidence" value="ECO:0007669"/>
    <property type="project" value="UniProtKB-KW"/>
</dbReference>
<dbReference type="InterPro" id="IPR005519">
    <property type="entry name" value="Acid_phosphat_B-like"/>
</dbReference>
<dbReference type="GO" id="GO:0008233">
    <property type="term" value="F:peptidase activity"/>
    <property type="evidence" value="ECO:0007669"/>
    <property type="project" value="UniProtKB-KW"/>
</dbReference>
<evidence type="ECO:0000256" key="6">
    <source>
        <dbReference type="ARBA" id="ARBA00023045"/>
    </source>
</evidence>
<dbReference type="Gene3D" id="3.40.50.1000">
    <property type="entry name" value="HAD superfamily/HAD-like"/>
    <property type="match status" value="1"/>
</dbReference>
<evidence type="ECO:0000259" key="7">
    <source>
        <dbReference type="Pfam" id="PF04586"/>
    </source>
</evidence>
<feature type="domain" description="Prohead serine protease" evidence="7">
    <location>
        <begin position="310"/>
        <end position="459"/>
    </location>
</feature>
<proteinExistence type="predicted"/>
<dbReference type="Pfam" id="PF03767">
    <property type="entry name" value="Acid_phosphat_B"/>
    <property type="match status" value="1"/>
</dbReference>
<dbReference type="InterPro" id="IPR006433">
    <property type="entry name" value="Prohead_protease"/>
</dbReference>
<evidence type="ECO:0000313" key="10">
    <source>
        <dbReference type="EMBL" id="CAB4192119.1"/>
    </source>
</evidence>
<dbReference type="NCBIfam" id="TIGR01543">
    <property type="entry name" value="proheadase_HK97"/>
    <property type="match status" value="1"/>
</dbReference>
<reference evidence="10" key="1">
    <citation type="submission" date="2020-05" db="EMBL/GenBank/DDBJ databases">
        <authorList>
            <person name="Chiriac C."/>
            <person name="Salcher M."/>
            <person name="Ghai R."/>
            <person name="Kavagutti S V."/>
        </authorList>
    </citation>
    <scope>NUCLEOTIDE SEQUENCE</scope>
</reference>
<evidence type="ECO:0000256" key="3">
    <source>
        <dbReference type="ARBA" id="ARBA00022729"/>
    </source>
</evidence>
<evidence type="ECO:0000256" key="4">
    <source>
        <dbReference type="ARBA" id="ARBA00022801"/>
    </source>
</evidence>
<dbReference type="EMBL" id="LR796918">
    <property type="protein sequence ID" value="CAB4174333.1"/>
    <property type="molecule type" value="Genomic_DNA"/>
</dbReference>
<name>A0A6J5R595_9CAUD</name>
<keyword evidence="1" id="KW-1188">Viral release from host cell</keyword>
<keyword evidence="4" id="KW-0378">Hydrolase</keyword>
<accession>A0A6J5R595</accession>
<dbReference type="EMBL" id="LR796292">
    <property type="protein sequence ID" value="CAB4134765.1"/>
    <property type="molecule type" value="Genomic_DNA"/>
</dbReference>
<dbReference type="GO" id="GO:0006508">
    <property type="term" value="P:proteolysis"/>
    <property type="evidence" value="ECO:0007669"/>
    <property type="project" value="UniProtKB-KW"/>
</dbReference>
<dbReference type="Pfam" id="PF04586">
    <property type="entry name" value="Peptidase_S78"/>
    <property type="match status" value="1"/>
</dbReference>
<dbReference type="InterPro" id="IPR023214">
    <property type="entry name" value="HAD_sf"/>
</dbReference>
<evidence type="ECO:0000256" key="2">
    <source>
        <dbReference type="ARBA" id="ARBA00022670"/>
    </source>
</evidence>
<dbReference type="EMBL" id="LR797182">
    <property type="protein sequence ID" value="CAB4192119.1"/>
    <property type="molecule type" value="Genomic_DNA"/>
</dbReference>
<dbReference type="InterPro" id="IPR054613">
    <property type="entry name" value="Peptidase_S78_dom"/>
</dbReference>
<keyword evidence="3" id="KW-0732">Signal</keyword>
<sequence>MPYFISDATDCPAWAVVKADGEVIACHESKESAIDQMVSLSLDEDMEPGGELRAATPPGYIRGAARKGLEYNRAGLGGDGLTDQTIREARLMADGQVSDDKAIRTSAWGARHAVDLEAPQNRDPQDPGFPGAGAVAHYLWGIDPLDPGPARAWFDNQAKLIREGEMASSRIVGGEPIIISDIDGTILNGDTPIAETVAFLQETEEDVYIVTGRNEEQRAATVRALAAAGVEYEELLMNPGSTADTLNFKRETAQRLLEEYDVVLAVENNASMRRMYRALGIKAVNVGELPPATRKATTVMETRAHFVDDMEIRAVGDKMTFKGYAAVFNSDSEPLPFIEQIKPGAFARTLKSRNNIRMYVNHNDSQLLASTRSGTLRLQEDSKGLLAEADLPMTTDGRNMSILLEQRIVDSMSFGFSVPGGGDTWSADGARRTLTEVRLHEVSVVTGQPAYAATSASVRKLAARVAVDEVTLAAALVTLESGEELDEAQADLIRGVVDQLAPKDVKPDNSLIVAKQLLALMEMQV</sequence>